<gene>
    <name evidence="1" type="ORF">WY13_02708</name>
</gene>
<accession>A0A168MK88</accession>
<dbReference type="PATRIC" id="fig|1538.10.peg.2601"/>
<evidence type="ECO:0000313" key="1">
    <source>
        <dbReference type="EMBL" id="OAA84805.1"/>
    </source>
</evidence>
<reference evidence="1 2" key="1">
    <citation type="journal article" date="2015" name="Biotechnol. Bioeng.">
        <title>Genome sequence and phenotypic characterization of Caulobacter segnis.</title>
        <authorList>
            <person name="Patel S."/>
            <person name="Fletcher B."/>
            <person name="Scott D.C."/>
            <person name="Ely B."/>
        </authorList>
    </citation>
    <scope>NUCLEOTIDE SEQUENCE [LARGE SCALE GENOMIC DNA]</scope>
    <source>
        <strain evidence="1 2">ERI-2</strain>
    </source>
</reference>
<evidence type="ECO:0000313" key="2">
    <source>
        <dbReference type="Proteomes" id="UP000077407"/>
    </source>
</evidence>
<protein>
    <submittedName>
        <fullName evidence="1">Uncharacterized protein</fullName>
    </submittedName>
</protein>
<sequence length="81" mass="9714">MQKIIYISDVLGYNIIKVLFVGGINMEKTNKQNNLYEQFLKYSYWDLKELFKNAKTKEEQDFYITLSNLVLQKEQKRIIGE</sequence>
<proteinExistence type="predicted"/>
<dbReference type="Proteomes" id="UP000077407">
    <property type="component" value="Unassembled WGS sequence"/>
</dbReference>
<comment type="caution">
    <text evidence="1">The sequence shown here is derived from an EMBL/GenBank/DDBJ whole genome shotgun (WGS) entry which is preliminary data.</text>
</comment>
<dbReference type="EMBL" id="LITT01000035">
    <property type="protein sequence ID" value="OAA84805.1"/>
    <property type="molecule type" value="Genomic_DNA"/>
</dbReference>
<organism evidence="1 2">
    <name type="scientific">Clostridium ljungdahlii</name>
    <dbReference type="NCBI Taxonomy" id="1538"/>
    <lineage>
        <taxon>Bacteria</taxon>
        <taxon>Bacillati</taxon>
        <taxon>Bacillota</taxon>
        <taxon>Clostridia</taxon>
        <taxon>Eubacteriales</taxon>
        <taxon>Clostridiaceae</taxon>
        <taxon>Clostridium</taxon>
    </lineage>
</organism>
<name>A0A168MK88_9CLOT</name>
<dbReference type="AlphaFoldDB" id="A0A168MK88"/>